<protein>
    <submittedName>
        <fullName evidence="2">Uncharacterized protein</fullName>
    </submittedName>
</protein>
<reference evidence="2" key="1">
    <citation type="submission" date="2020-07" db="EMBL/GenBank/DDBJ databases">
        <title>Genome sequence and genetic diversity analysis of an under-domesticated orphan crop, white fonio (Digitaria exilis).</title>
        <authorList>
            <person name="Bennetzen J.L."/>
            <person name="Chen S."/>
            <person name="Ma X."/>
            <person name="Wang X."/>
            <person name="Yssel A.E.J."/>
            <person name="Chaluvadi S.R."/>
            <person name="Johnson M."/>
            <person name="Gangashetty P."/>
            <person name="Hamidou F."/>
            <person name="Sanogo M.D."/>
            <person name="Zwaenepoel A."/>
            <person name="Wallace J."/>
            <person name="Van De Peer Y."/>
            <person name="Van Deynze A."/>
        </authorList>
    </citation>
    <scope>NUCLEOTIDE SEQUENCE</scope>
    <source>
        <tissue evidence="2">Leaves</tissue>
    </source>
</reference>
<feature type="region of interest" description="Disordered" evidence="1">
    <location>
        <begin position="133"/>
        <end position="171"/>
    </location>
</feature>
<feature type="region of interest" description="Disordered" evidence="1">
    <location>
        <begin position="1"/>
        <end position="23"/>
    </location>
</feature>
<keyword evidence="3" id="KW-1185">Reference proteome</keyword>
<dbReference type="OrthoDB" id="678757at2759"/>
<dbReference type="AlphaFoldDB" id="A0A835AJH5"/>
<sequence>MLRRHHTTHSSRHHTTQMLPPSTPVNQALTLASAHGSGYILCSGPINPCSAVCCTAMAPLHRSPLGAPAISLLLLLAALASADAAADPSPKKAGMRMRYANKEEAQWLDRYAETHQPLGAATEEEARWLNRMSESDTTAGRAGDHSHDGEDGGGGGNYIEFDEDNPLGLPG</sequence>
<dbReference type="EMBL" id="JACEFO010002306">
    <property type="protein sequence ID" value="KAF8666517.1"/>
    <property type="molecule type" value="Genomic_DNA"/>
</dbReference>
<gene>
    <name evidence="2" type="ORF">HU200_053633</name>
</gene>
<proteinExistence type="predicted"/>
<evidence type="ECO:0000256" key="1">
    <source>
        <dbReference type="SAM" id="MobiDB-lite"/>
    </source>
</evidence>
<evidence type="ECO:0000313" key="3">
    <source>
        <dbReference type="Proteomes" id="UP000636709"/>
    </source>
</evidence>
<name>A0A835AJH5_9POAL</name>
<dbReference type="Proteomes" id="UP000636709">
    <property type="component" value="Unassembled WGS sequence"/>
</dbReference>
<accession>A0A835AJH5</accession>
<comment type="caution">
    <text evidence="2">The sequence shown here is derived from an EMBL/GenBank/DDBJ whole genome shotgun (WGS) entry which is preliminary data.</text>
</comment>
<organism evidence="2 3">
    <name type="scientific">Digitaria exilis</name>
    <dbReference type="NCBI Taxonomy" id="1010633"/>
    <lineage>
        <taxon>Eukaryota</taxon>
        <taxon>Viridiplantae</taxon>
        <taxon>Streptophyta</taxon>
        <taxon>Embryophyta</taxon>
        <taxon>Tracheophyta</taxon>
        <taxon>Spermatophyta</taxon>
        <taxon>Magnoliopsida</taxon>
        <taxon>Liliopsida</taxon>
        <taxon>Poales</taxon>
        <taxon>Poaceae</taxon>
        <taxon>PACMAD clade</taxon>
        <taxon>Panicoideae</taxon>
        <taxon>Panicodae</taxon>
        <taxon>Paniceae</taxon>
        <taxon>Anthephorinae</taxon>
        <taxon>Digitaria</taxon>
    </lineage>
</organism>
<evidence type="ECO:0000313" key="2">
    <source>
        <dbReference type="EMBL" id="KAF8666517.1"/>
    </source>
</evidence>
<feature type="compositionally biased region" description="Basic residues" evidence="1">
    <location>
        <begin position="1"/>
        <end position="15"/>
    </location>
</feature>